<sequence length="524" mass="57764">MVADSTTVKYWSGATPSGAPTGLETSLTSNAETFWAAHRGYIFRQNGTDAPKKWDGTNLTTVGIAAPGSSPGYAADTGGSLTGIYSYKITFYTSTGESNGCTASADHSVSANTINLNSIPTSADGKIVGRKIYRTLANGSDWFYLATIADNATTTYADNNGDSVLDTTIACPIHNEAMPIGIDICLHKSRMWVITPDTVYWSVANQPWHYDTAEFIEQPGKDDGSDILRCLPLGDEVMIYKENSIYAMQELASRDEGGGIEYQDFYARKIFGDIGLVSKRGLVLNGKEHVFVSTKGIHMFNGSSLMDIADQIIPLFDYVNNTTIAVRPTYNSECALGFSNDILYFSYPEGSSATTANKTIAYNFKTQTWFKPPTPATRIFARFFEHGDEERIYCGDSASTGFVYRLNYGEDAAGSDFKAILETKKIGSKELQEANAKFNFHFLGLQAECSSDTGILDIFYKREWDSSWKRLGKFIPNNYKDNRKTLKFRNTLSPSLQIRIECDGQESDITLQGMVLGYSVEGQI</sequence>
<name>A0A6M3IX41_9ZZZZ</name>
<gene>
    <name evidence="1" type="ORF">MM415B00913_0005</name>
</gene>
<dbReference type="EMBL" id="MT141447">
    <property type="protein sequence ID" value="QJA61607.1"/>
    <property type="molecule type" value="Genomic_DNA"/>
</dbReference>
<organism evidence="1">
    <name type="scientific">viral metagenome</name>
    <dbReference type="NCBI Taxonomy" id="1070528"/>
    <lineage>
        <taxon>unclassified sequences</taxon>
        <taxon>metagenomes</taxon>
        <taxon>organismal metagenomes</taxon>
    </lineage>
</organism>
<dbReference type="AlphaFoldDB" id="A0A6M3IX41"/>
<proteinExistence type="predicted"/>
<evidence type="ECO:0000313" key="1">
    <source>
        <dbReference type="EMBL" id="QJA61607.1"/>
    </source>
</evidence>
<accession>A0A6M3IX41</accession>
<reference evidence="1" key="1">
    <citation type="submission" date="2020-03" db="EMBL/GenBank/DDBJ databases">
        <title>The deep terrestrial virosphere.</title>
        <authorList>
            <person name="Holmfeldt K."/>
            <person name="Nilsson E."/>
            <person name="Simone D."/>
            <person name="Lopez-Fernandez M."/>
            <person name="Wu X."/>
            <person name="de Brujin I."/>
            <person name="Lundin D."/>
            <person name="Andersson A."/>
            <person name="Bertilsson S."/>
            <person name="Dopson M."/>
        </authorList>
    </citation>
    <scope>NUCLEOTIDE SEQUENCE</scope>
    <source>
        <strain evidence="1">MM415B00913</strain>
    </source>
</reference>
<protein>
    <submittedName>
        <fullName evidence="1">Putative tail collar domain protein</fullName>
    </submittedName>
</protein>